<reference evidence="2" key="1">
    <citation type="submission" date="2017-12" db="EMBL/GenBank/DDBJ databases">
        <title>Gene loss provides genomic basis for host adaptation in cereal stripe rust fungi.</title>
        <authorList>
            <person name="Xia C."/>
        </authorList>
    </citation>
    <scope>NUCLEOTIDE SEQUENCE [LARGE SCALE GENOMIC DNA]</scope>
    <source>
        <strain evidence="2">93-210</strain>
    </source>
</reference>
<evidence type="ECO:0000313" key="2">
    <source>
        <dbReference type="EMBL" id="POW14109.1"/>
    </source>
</evidence>
<gene>
    <name evidence="2" type="ORF">PSTT_03144</name>
</gene>
<feature type="compositionally biased region" description="Polar residues" evidence="1">
    <location>
        <begin position="613"/>
        <end position="624"/>
    </location>
</feature>
<feature type="region of interest" description="Disordered" evidence="1">
    <location>
        <begin position="1"/>
        <end position="74"/>
    </location>
</feature>
<feature type="compositionally biased region" description="Acidic residues" evidence="1">
    <location>
        <begin position="37"/>
        <end position="53"/>
    </location>
</feature>
<feature type="compositionally biased region" description="Polar residues" evidence="1">
    <location>
        <begin position="561"/>
        <end position="578"/>
    </location>
</feature>
<feature type="compositionally biased region" description="Low complexity" evidence="1">
    <location>
        <begin position="389"/>
        <end position="400"/>
    </location>
</feature>
<comment type="caution">
    <text evidence="2">The sequence shown here is derived from an EMBL/GenBank/DDBJ whole genome shotgun (WGS) entry which is preliminary data.</text>
</comment>
<feature type="compositionally biased region" description="Low complexity" evidence="1">
    <location>
        <begin position="579"/>
        <end position="594"/>
    </location>
</feature>
<organism evidence="2 3">
    <name type="scientific">Puccinia striiformis</name>
    <dbReference type="NCBI Taxonomy" id="27350"/>
    <lineage>
        <taxon>Eukaryota</taxon>
        <taxon>Fungi</taxon>
        <taxon>Dikarya</taxon>
        <taxon>Basidiomycota</taxon>
        <taxon>Pucciniomycotina</taxon>
        <taxon>Pucciniomycetes</taxon>
        <taxon>Pucciniales</taxon>
        <taxon>Pucciniaceae</taxon>
        <taxon>Puccinia</taxon>
    </lineage>
</organism>
<proteinExistence type="predicted"/>
<evidence type="ECO:0000313" key="3">
    <source>
        <dbReference type="Proteomes" id="UP000239156"/>
    </source>
</evidence>
<accession>A0A2S4VXA4</accession>
<dbReference type="VEuPathDB" id="FungiDB:PSTT_03144"/>
<sequence length="754" mass="82509">MWFTTPLKAFKQQQQASTSKPEKQEEETGKQETQETDKEETETEDKQEEEEEQEAKNLVLNHHPNINTPVPSYPKTVTLNSLKKAQRQSELNFLNNFIRPVTTVQEQTQEEEEEEPEKHNLASSTLRLIEQEQSSMIALPYPNPDISSTINVEPEDIQPERRISALPSRAHTPFKLFKPQPSPKLPSTLPIDFAQQTRSPLANKHINSFPETTSANHGEYITSPKQLPTSPARQETNKIIFPTPSAAISDIFKAQEDRAIIPSSTTIDQVMAELENRTEAGPRITKITFQDHQQESTQPTAGRFTDVHGKQFAKYDSITNHYAAKRKIDAPTITGRSVTNPCKRAKVSDFGYPKPIVTQAETDTEQAEKKKESLKRQLELARSRRRTGARTSTLGSKPGSSKPPPSGFSSFGTRLIKSAVKTVTGAFKASEKAPRKVNGVGFGVPAGLGVGPAKVPIAGSSQAKRIIGPPTRMVSKPPLSRLPPAGHHRITSSTTNSISEAARRRVISGPPTSSLTGASKIPPRAGATTRAQTQTQTTWQPKTLPRPTPAAIARSGSSSSNTRTNVPRARQVTQPNLPNSNRTTNTTTTTTSSTIVNPRSRIPKINGQTIIRPTVKAPNNNGHDQGSKRGMMNSTSTTCSSSTTTKSVIKIGLSSKTIPAKLSQPIHSTKPKKSYITRNPPLRRTTTIGGTGTNPSVRRKSSIHPSNLNSVKNRNVTNIDLPSKRKLVLGSKNRRRSSLKNVGTKAISHRVTSS</sequence>
<feature type="region of interest" description="Disordered" evidence="1">
    <location>
        <begin position="360"/>
        <end position="412"/>
    </location>
</feature>
<feature type="region of interest" description="Disordered" evidence="1">
    <location>
        <begin position="468"/>
        <end position="594"/>
    </location>
</feature>
<evidence type="ECO:0000256" key="1">
    <source>
        <dbReference type="SAM" id="MobiDB-lite"/>
    </source>
</evidence>
<feature type="compositionally biased region" description="Polar residues" evidence="1">
    <location>
        <begin position="64"/>
        <end position="74"/>
    </location>
</feature>
<dbReference type="EMBL" id="PKSL01000020">
    <property type="protein sequence ID" value="POW14109.1"/>
    <property type="molecule type" value="Genomic_DNA"/>
</dbReference>
<feature type="region of interest" description="Disordered" evidence="1">
    <location>
        <begin position="734"/>
        <end position="754"/>
    </location>
</feature>
<feature type="compositionally biased region" description="Basic and acidic residues" evidence="1">
    <location>
        <begin position="366"/>
        <end position="382"/>
    </location>
</feature>
<keyword evidence="3" id="KW-1185">Reference proteome</keyword>
<dbReference type="Proteomes" id="UP000239156">
    <property type="component" value="Unassembled WGS sequence"/>
</dbReference>
<feature type="compositionally biased region" description="Low complexity" evidence="1">
    <location>
        <begin position="524"/>
        <end position="538"/>
    </location>
</feature>
<protein>
    <submittedName>
        <fullName evidence="2">Uncharacterized protein</fullName>
    </submittedName>
</protein>
<dbReference type="VEuPathDB" id="FungiDB:PSHT_04663"/>
<feature type="region of interest" description="Disordered" evidence="1">
    <location>
        <begin position="666"/>
        <end position="708"/>
    </location>
</feature>
<name>A0A2S4VXA4_9BASI</name>
<feature type="region of interest" description="Disordered" evidence="1">
    <location>
        <begin position="613"/>
        <end position="641"/>
    </location>
</feature>
<dbReference type="AlphaFoldDB" id="A0A2S4VXA4"/>
<feature type="compositionally biased region" description="Basic and acidic residues" evidence="1">
    <location>
        <begin position="20"/>
        <end position="36"/>
    </location>
</feature>